<feature type="transmembrane region" description="Helical" evidence="7">
    <location>
        <begin position="77"/>
        <end position="98"/>
    </location>
</feature>
<dbReference type="InterPro" id="IPR045275">
    <property type="entry name" value="MscS_archaea/bacteria_type"/>
</dbReference>
<dbReference type="EMBL" id="CP036269">
    <property type="protein sequence ID" value="QDT40379.1"/>
    <property type="molecule type" value="Genomic_DNA"/>
</dbReference>
<comment type="subcellular location">
    <subcellularLocation>
        <location evidence="1">Cell membrane</location>
        <topology evidence="1">Multi-pass membrane protein</topology>
    </subcellularLocation>
</comment>
<dbReference type="InterPro" id="IPR006685">
    <property type="entry name" value="MscS_channel_2nd"/>
</dbReference>
<dbReference type="InterPro" id="IPR023408">
    <property type="entry name" value="MscS_beta-dom_sf"/>
</dbReference>
<dbReference type="SUPFAM" id="SSF82861">
    <property type="entry name" value="Mechanosensitive channel protein MscS (YggB), transmembrane region"/>
    <property type="match status" value="1"/>
</dbReference>
<dbReference type="Pfam" id="PF00924">
    <property type="entry name" value="MS_channel_2nd"/>
    <property type="match status" value="1"/>
</dbReference>
<evidence type="ECO:0000256" key="3">
    <source>
        <dbReference type="ARBA" id="ARBA00022475"/>
    </source>
</evidence>
<keyword evidence="4 7" id="KW-0812">Transmembrane</keyword>
<comment type="similarity">
    <text evidence="2">Belongs to the MscS (TC 1.A.23) family.</text>
</comment>
<evidence type="ECO:0000259" key="10">
    <source>
        <dbReference type="Pfam" id="PF21088"/>
    </source>
</evidence>
<evidence type="ECO:0000259" key="9">
    <source>
        <dbReference type="Pfam" id="PF21082"/>
    </source>
</evidence>
<dbReference type="InterPro" id="IPR049142">
    <property type="entry name" value="MS_channel_1st"/>
</dbReference>
<dbReference type="InterPro" id="IPR011066">
    <property type="entry name" value="MscS_channel_C_sf"/>
</dbReference>
<feature type="transmembrane region" description="Helical" evidence="7">
    <location>
        <begin position="39"/>
        <end position="57"/>
    </location>
</feature>
<evidence type="ECO:0000256" key="6">
    <source>
        <dbReference type="ARBA" id="ARBA00023136"/>
    </source>
</evidence>
<dbReference type="GO" id="GO:0005886">
    <property type="term" value="C:plasma membrane"/>
    <property type="evidence" value="ECO:0007669"/>
    <property type="project" value="UniProtKB-SubCell"/>
</dbReference>
<evidence type="ECO:0000256" key="1">
    <source>
        <dbReference type="ARBA" id="ARBA00004651"/>
    </source>
</evidence>
<dbReference type="InterPro" id="IPR011014">
    <property type="entry name" value="MscS_channel_TM-2"/>
</dbReference>
<dbReference type="Proteomes" id="UP000317171">
    <property type="component" value="Chromosome"/>
</dbReference>
<dbReference type="PANTHER" id="PTHR30221:SF1">
    <property type="entry name" value="SMALL-CONDUCTANCE MECHANOSENSITIVE CHANNEL"/>
    <property type="match status" value="1"/>
</dbReference>
<feature type="domain" description="Mechanosensitive ion channel MscS" evidence="8">
    <location>
        <begin position="127"/>
        <end position="192"/>
    </location>
</feature>
<dbReference type="Gene3D" id="2.30.30.60">
    <property type="match status" value="1"/>
</dbReference>
<dbReference type="PANTHER" id="PTHR30221">
    <property type="entry name" value="SMALL-CONDUCTANCE MECHANOSENSITIVE CHANNEL"/>
    <property type="match status" value="1"/>
</dbReference>
<dbReference type="OrthoDB" id="9809206at2"/>
<evidence type="ECO:0000256" key="7">
    <source>
        <dbReference type="SAM" id="Phobius"/>
    </source>
</evidence>
<name>A0A517R912_9PLAN</name>
<evidence type="ECO:0000313" key="11">
    <source>
        <dbReference type="EMBL" id="QDT40379.1"/>
    </source>
</evidence>
<evidence type="ECO:0000259" key="8">
    <source>
        <dbReference type="Pfam" id="PF00924"/>
    </source>
</evidence>
<evidence type="ECO:0000256" key="2">
    <source>
        <dbReference type="ARBA" id="ARBA00008017"/>
    </source>
</evidence>
<dbReference type="Gene3D" id="3.30.70.100">
    <property type="match status" value="1"/>
</dbReference>
<feature type="transmembrane region" description="Helical" evidence="7">
    <location>
        <begin position="110"/>
        <end position="139"/>
    </location>
</feature>
<keyword evidence="3" id="KW-1003">Cell membrane</keyword>
<keyword evidence="5 7" id="KW-1133">Transmembrane helix</keyword>
<feature type="domain" description="Mechanosensitive ion channel MscS C-terminal" evidence="9">
    <location>
        <begin position="198"/>
        <end position="279"/>
    </location>
</feature>
<feature type="domain" description="Mechanosensitive ion channel transmembrane helices 2/3" evidence="10">
    <location>
        <begin position="83"/>
        <end position="124"/>
    </location>
</feature>
<evidence type="ECO:0000256" key="5">
    <source>
        <dbReference type="ARBA" id="ARBA00022989"/>
    </source>
</evidence>
<proteinExistence type="inferred from homology"/>
<keyword evidence="12" id="KW-1185">Reference proteome</keyword>
<dbReference type="GO" id="GO:0008381">
    <property type="term" value="F:mechanosensitive monoatomic ion channel activity"/>
    <property type="evidence" value="ECO:0007669"/>
    <property type="project" value="InterPro"/>
</dbReference>
<dbReference type="InterPro" id="IPR010920">
    <property type="entry name" value="LSM_dom_sf"/>
</dbReference>
<evidence type="ECO:0000313" key="12">
    <source>
        <dbReference type="Proteomes" id="UP000317171"/>
    </source>
</evidence>
<dbReference type="InterPro" id="IPR049278">
    <property type="entry name" value="MS_channel_C"/>
</dbReference>
<organism evidence="11 12">
    <name type="scientific">Gimesia alba</name>
    <dbReference type="NCBI Taxonomy" id="2527973"/>
    <lineage>
        <taxon>Bacteria</taxon>
        <taxon>Pseudomonadati</taxon>
        <taxon>Planctomycetota</taxon>
        <taxon>Planctomycetia</taxon>
        <taxon>Planctomycetales</taxon>
        <taxon>Planctomycetaceae</taxon>
        <taxon>Gimesia</taxon>
    </lineage>
</organism>
<dbReference type="KEGG" id="gaz:Pan241w_04360"/>
<dbReference type="RefSeq" id="WP_145210215.1">
    <property type="nucleotide sequence ID" value="NZ_CP036269.1"/>
</dbReference>
<reference evidence="11 12" key="1">
    <citation type="submission" date="2019-02" db="EMBL/GenBank/DDBJ databases">
        <title>Deep-cultivation of Planctomycetes and their phenomic and genomic characterization uncovers novel biology.</title>
        <authorList>
            <person name="Wiegand S."/>
            <person name="Jogler M."/>
            <person name="Boedeker C."/>
            <person name="Pinto D."/>
            <person name="Vollmers J."/>
            <person name="Rivas-Marin E."/>
            <person name="Kohn T."/>
            <person name="Peeters S.H."/>
            <person name="Heuer A."/>
            <person name="Rast P."/>
            <person name="Oberbeckmann S."/>
            <person name="Bunk B."/>
            <person name="Jeske O."/>
            <person name="Meyerdierks A."/>
            <person name="Storesund J.E."/>
            <person name="Kallscheuer N."/>
            <person name="Luecker S."/>
            <person name="Lage O.M."/>
            <person name="Pohl T."/>
            <person name="Merkel B.J."/>
            <person name="Hornburger P."/>
            <person name="Mueller R.-W."/>
            <person name="Bruemmer F."/>
            <person name="Labrenz M."/>
            <person name="Spormann A.M."/>
            <person name="Op den Camp H."/>
            <person name="Overmann J."/>
            <person name="Amann R."/>
            <person name="Jetten M.S.M."/>
            <person name="Mascher T."/>
            <person name="Medema M.H."/>
            <person name="Devos D.P."/>
            <person name="Kaster A.-K."/>
            <person name="Ovreas L."/>
            <person name="Rohde M."/>
            <person name="Galperin M.Y."/>
            <person name="Jogler C."/>
        </authorList>
    </citation>
    <scope>NUCLEOTIDE SEQUENCE [LARGE SCALE GENOMIC DNA]</scope>
    <source>
        <strain evidence="11 12">Pan241w</strain>
    </source>
</reference>
<gene>
    <name evidence="11" type="primary">mscS_1</name>
    <name evidence="11" type="ORF">Pan241w_04360</name>
</gene>
<dbReference type="Gene3D" id="1.10.287.1260">
    <property type="match status" value="1"/>
</dbReference>
<sequence length="298" mass="32793">MWSLLFAQKETITPKDPITTANHLWLTVKEYLATQGTQLGINIVVALAIFLVGKWVANILSRFCNRLMNQAKVDVTLARFLANIIYSVLMVIVILAALSELGINTTSLAAVLAAAGFAVGMAFQGTLGSFASGVMLILFKPFKVGDYIEAGDTAGIVEEIQIFSTHLRTGDNIAIILPNSKITGGTIRNYSKKETRRIDLVIGCGYDDDLKAVKSFLEQTVQADERVLSDPESIIAVNELGDSSVNFVVRPWVKNADYWATRWDLTEKIKLGFDERGFNIPYPTRDLHVYNEAAAGKE</sequence>
<dbReference type="SUPFAM" id="SSF50182">
    <property type="entry name" value="Sm-like ribonucleoproteins"/>
    <property type="match status" value="1"/>
</dbReference>
<dbReference type="Pfam" id="PF21088">
    <property type="entry name" value="MS_channel_1st"/>
    <property type="match status" value="1"/>
</dbReference>
<dbReference type="AlphaFoldDB" id="A0A517R912"/>
<dbReference type="PROSITE" id="PS01246">
    <property type="entry name" value="UPF0003"/>
    <property type="match status" value="1"/>
</dbReference>
<dbReference type="Pfam" id="PF05552">
    <property type="entry name" value="MS_channel_1st_1"/>
    <property type="match status" value="1"/>
</dbReference>
<dbReference type="InterPro" id="IPR006686">
    <property type="entry name" value="MscS_channel_CS"/>
</dbReference>
<accession>A0A517R912</accession>
<dbReference type="SUPFAM" id="SSF82689">
    <property type="entry name" value="Mechanosensitive channel protein MscS (YggB), C-terminal domain"/>
    <property type="match status" value="1"/>
</dbReference>
<protein>
    <submittedName>
        <fullName evidence="11">Small-conductance mechanosensitive channel</fullName>
    </submittedName>
</protein>
<dbReference type="Pfam" id="PF21082">
    <property type="entry name" value="MS_channel_3rd"/>
    <property type="match status" value="1"/>
</dbReference>
<keyword evidence="6 7" id="KW-0472">Membrane</keyword>
<evidence type="ECO:0000256" key="4">
    <source>
        <dbReference type="ARBA" id="ARBA00022692"/>
    </source>
</evidence>
<dbReference type="InterPro" id="IPR008910">
    <property type="entry name" value="MSC_TM_helix"/>
</dbReference>